<dbReference type="Gene3D" id="6.10.140.1250">
    <property type="match status" value="1"/>
</dbReference>
<dbReference type="InterPro" id="IPR021600">
    <property type="entry name" value="TFIIE_asu_C"/>
</dbReference>
<feature type="compositionally biased region" description="Polar residues" evidence="4">
    <location>
        <begin position="347"/>
        <end position="362"/>
    </location>
</feature>
<dbReference type="InterPro" id="IPR024550">
    <property type="entry name" value="TFIIEa/SarR/Rpc3_HTH_dom"/>
</dbReference>
<evidence type="ECO:0000256" key="1">
    <source>
        <dbReference type="ARBA" id="ARBA00008947"/>
    </source>
</evidence>
<dbReference type="EnsemblMetazoa" id="Aqu2.1.23417_001">
    <property type="protein sequence ID" value="Aqu2.1.23417_001"/>
    <property type="gene ID" value="Aqu2.1.23417"/>
</dbReference>
<dbReference type="OrthoDB" id="361102at2759"/>
<dbReference type="InterPro" id="IPR013083">
    <property type="entry name" value="Znf_RING/FYVE/PHD"/>
</dbReference>
<feature type="compositionally biased region" description="Acidic residues" evidence="4">
    <location>
        <begin position="372"/>
        <end position="381"/>
    </location>
</feature>
<dbReference type="SMART" id="SM00531">
    <property type="entry name" value="TFIIE"/>
    <property type="match status" value="1"/>
</dbReference>
<accession>A0A1X7U663</accession>
<feature type="region of interest" description="Disordered" evidence="4">
    <location>
        <begin position="319"/>
        <end position="386"/>
    </location>
</feature>
<dbReference type="Pfam" id="PF11521">
    <property type="entry name" value="TFIIE-A_C"/>
    <property type="match status" value="1"/>
</dbReference>
<reference evidence="7" key="1">
    <citation type="journal article" date="2010" name="Nature">
        <title>The Amphimedon queenslandica genome and the evolution of animal complexity.</title>
        <authorList>
            <person name="Srivastava M."/>
            <person name="Simakov O."/>
            <person name="Chapman J."/>
            <person name="Fahey B."/>
            <person name="Gauthier M.E."/>
            <person name="Mitros T."/>
            <person name="Richards G.S."/>
            <person name="Conaco C."/>
            <person name="Dacre M."/>
            <person name="Hellsten U."/>
            <person name="Larroux C."/>
            <person name="Putnam N.H."/>
            <person name="Stanke M."/>
            <person name="Adamska M."/>
            <person name="Darling A."/>
            <person name="Degnan S.M."/>
            <person name="Oakley T.H."/>
            <person name="Plachetzki D.C."/>
            <person name="Zhai Y."/>
            <person name="Adamski M."/>
            <person name="Calcino A."/>
            <person name="Cummins S.F."/>
            <person name="Goodstein D.M."/>
            <person name="Harris C."/>
            <person name="Jackson D.J."/>
            <person name="Leys S.P."/>
            <person name="Shu S."/>
            <person name="Woodcroft B.J."/>
            <person name="Vervoort M."/>
            <person name="Kosik K.S."/>
            <person name="Manning G."/>
            <person name="Degnan B.M."/>
            <person name="Rokhsar D.S."/>
        </authorList>
    </citation>
    <scope>NUCLEOTIDE SEQUENCE [LARGE SCALE GENOMIC DNA]</scope>
</reference>
<dbReference type="Pfam" id="PF02002">
    <property type="entry name" value="TFIIE_alpha"/>
    <property type="match status" value="1"/>
</dbReference>
<keyword evidence="7" id="KW-1185">Reference proteome</keyword>
<evidence type="ECO:0000256" key="2">
    <source>
        <dbReference type="ARBA" id="ARBA00023015"/>
    </source>
</evidence>
<feature type="region of interest" description="Disordered" evidence="4">
    <location>
        <begin position="262"/>
        <end position="306"/>
    </location>
</feature>
<dbReference type="GO" id="GO:0006367">
    <property type="term" value="P:transcription initiation at RNA polymerase II promoter"/>
    <property type="evidence" value="ECO:0007669"/>
    <property type="project" value="InterPro"/>
</dbReference>
<dbReference type="eggNOG" id="KOG2593">
    <property type="taxonomic scope" value="Eukaryota"/>
</dbReference>
<feature type="compositionally biased region" description="Polar residues" evidence="4">
    <location>
        <begin position="279"/>
        <end position="288"/>
    </location>
</feature>
<feature type="domain" description="HTH TFE/IIEalpha-type" evidence="5">
    <location>
        <begin position="14"/>
        <end position="108"/>
    </location>
</feature>
<dbReference type="EnsemblMetazoa" id="XM_003388805.3">
    <property type="protein sequence ID" value="XP_003388853.1"/>
    <property type="gene ID" value="LOC100634699"/>
</dbReference>
<dbReference type="SUPFAM" id="SSF57783">
    <property type="entry name" value="Zinc beta-ribbon"/>
    <property type="match status" value="1"/>
</dbReference>
<dbReference type="InterPro" id="IPR039997">
    <property type="entry name" value="TFE"/>
</dbReference>
<keyword evidence="3" id="KW-0804">Transcription</keyword>
<dbReference type="AlphaFoldDB" id="A0A1X7U663"/>
<name>A0A1X7U663_AMPQE</name>
<dbReference type="PANTHER" id="PTHR13097:SF7">
    <property type="entry name" value="GENERAL TRANSCRIPTION FACTOR IIE SUBUNIT 1"/>
    <property type="match status" value="1"/>
</dbReference>
<dbReference type="Gene3D" id="3.30.40.10">
    <property type="entry name" value="Zinc/RING finger domain, C3HC4 (zinc finger)"/>
    <property type="match status" value="1"/>
</dbReference>
<keyword evidence="2" id="KW-0805">Transcription regulation</keyword>
<dbReference type="PROSITE" id="PS51344">
    <property type="entry name" value="HTH_TFE_IIE"/>
    <property type="match status" value="1"/>
</dbReference>
<dbReference type="STRING" id="400682.A0A1X7U663"/>
<dbReference type="InterPro" id="IPR002853">
    <property type="entry name" value="TFIIE_asu"/>
</dbReference>
<dbReference type="PANTHER" id="PTHR13097">
    <property type="entry name" value="TRANSCRIPTION INITIATION FACTOR IIE, ALPHA SUBUNIT"/>
    <property type="match status" value="1"/>
</dbReference>
<feature type="compositionally biased region" description="Polar residues" evidence="4">
    <location>
        <begin position="319"/>
        <end position="329"/>
    </location>
</feature>
<reference evidence="6" key="2">
    <citation type="submission" date="2017-05" db="UniProtKB">
        <authorList>
            <consortium name="EnsemblMetazoa"/>
        </authorList>
    </citation>
    <scope>IDENTIFICATION</scope>
</reference>
<gene>
    <name evidence="6" type="primary">100634699</name>
</gene>
<comment type="similarity">
    <text evidence="1">Belongs to the TFIIE alpha subunit family.</text>
</comment>
<sequence>MEATEVLTHVPPQLQRLVRLVVRAFYQPEHYIVMDILAKYPCVSEGDLVELLRLEQKKLRVILMHLKRDKLVKSVQRMESKELENGEKKSYLCHYYYINYKVFVNVVKYKLDRMRERIQAEERTVSNRTSYNCPNCQNTYSDLDVDRLIDPVEGVLKCFMCNTILTEDTEEGLDVIDVRSMLSKLNEQLKPVLEILREVDNISLAEHILEPEPQSIKNLIQENKYDKNKSQQGKGNWTTSKVDDIYGDQTISINIGTEEELRQKATQKDAPQWMKESTVFESSASATVTEKEDKGGAGITLGPKTVLPGDEIMELLSQEESSNITKEAPSSSSSSDDESTSDDNEDMQQSSRDMSQLQQSQFDEVDSNISSNDDEDSEDDEMTLKVGDQVYELHKITPDIVNSMTSEEKERYTQLCQQAYNNLY</sequence>
<feature type="compositionally biased region" description="Acidic residues" evidence="4">
    <location>
        <begin position="335"/>
        <end position="346"/>
    </location>
</feature>
<evidence type="ECO:0000256" key="3">
    <source>
        <dbReference type="ARBA" id="ARBA00023163"/>
    </source>
</evidence>
<evidence type="ECO:0000259" key="5">
    <source>
        <dbReference type="PROSITE" id="PS51344"/>
    </source>
</evidence>
<dbReference type="InParanoid" id="A0A1X7U663"/>
<protein>
    <recommendedName>
        <fullName evidence="5">HTH TFE/IIEalpha-type domain-containing protein</fullName>
    </recommendedName>
</protein>
<evidence type="ECO:0000313" key="6">
    <source>
        <dbReference type="EnsemblMetazoa" id="Aqu2.1.23417_001"/>
    </source>
</evidence>
<organism evidence="6">
    <name type="scientific">Amphimedon queenslandica</name>
    <name type="common">Sponge</name>
    <dbReference type="NCBI Taxonomy" id="400682"/>
    <lineage>
        <taxon>Eukaryota</taxon>
        <taxon>Metazoa</taxon>
        <taxon>Porifera</taxon>
        <taxon>Demospongiae</taxon>
        <taxon>Heteroscleromorpha</taxon>
        <taxon>Haplosclerida</taxon>
        <taxon>Niphatidae</taxon>
        <taxon>Amphimedon</taxon>
    </lineage>
</organism>
<evidence type="ECO:0000256" key="4">
    <source>
        <dbReference type="SAM" id="MobiDB-lite"/>
    </source>
</evidence>
<dbReference type="InterPro" id="IPR017919">
    <property type="entry name" value="TFIIE/TFIIEa_HTH"/>
</dbReference>
<dbReference type="GO" id="GO:0005673">
    <property type="term" value="C:transcription factor TFIIE complex"/>
    <property type="evidence" value="ECO:0007669"/>
    <property type="project" value="TreeGrafter"/>
</dbReference>
<dbReference type="OMA" id="DAIKWKV"/>
<proteinExistence type="inferred from homology"/>
<dbReference type="KEGG" id="aqu:100634699"/>
<dbReference type="Proteomes" id="UP000007879">
    <property type="component" value="Unassembled WGS sequence"/>
</dbReference>
<evidence type="ECO:0000313" key="7">
    <source>
        <dbReference type="Proteomes" id="UP000007879"/>
    </source>
</evidence>